<keyword evidence="2" id="KW-1185">Reference proteome</keyword>
<accession>A0A859QRV3</accession>
<protein>
    <submittedName>
        <fullName evidence="1">HupE/UreJ family protein</fullName>
    </submittedName>
</protein>
<gene>
    <name evidence="1" type="ORF">FKV68_12405</name>
</gene>
<dbReference type="Pfam" id="PF13795">
    <property type="entry name" value="HupE_UreJ_2"/>
    <property type="match status" value="1"/>
</dbReference>
<organism evidence="1 2">
    <name type="scientific">Sinorhizobium mexicanum</name>
    <dbReference type="NCBI Taxonomy" id="375549"/>
    <lineage>
        <taxon>Bacteria</taxon>
        <taxon>Pseudomonadati</taxon>
        <taxon>Pseudomonadota</taxon>
        <taxon>Alphaproteobacteria</taxon>
        <taxon>Hyphomicrobiales</taxon>
        <taxon>Rhizobiaceae</taxon>
        <taxon>Sinorhizobium/Ensifer group</taxon>
        <taxon>Sinorhizobium</taxon>
    </lineage>
</organism>
<dbReference type="RefSeq" id="WP_180938101.1">
    <property type="nucleotide sequence ID" value="NZ_CP041238.1"/>
</dbReference>
<dbReference type="KEGG" id="emx:FKV68_12405"/>
<proteinExistence type="predicted"/>
<reference evidence="1 2" key="1">
    <citation type="submission" date="2019-06" db="EMBL/GenBank/DDBJ databases">
        <title>Complete genome sequence of Ensifer mexicanus ITTG R7 isolated from nodules of Acacia angustissima (Mill.) Kuntze.</title>
        <authorList>
            <person name="Rincon-Rosales R."/>
            <person name="Rogel M.A."/>
            <person name="Guerrero G."/>
            <person name="Rincon-Molina C.I."/>
            <person name="Lopez-Lopez A."/>
            <person name="Martinez-Romero E."/>
        </authorList>
    </citation>
    <scope>NUCLEOTIDE SEQUENCE [LARGE SCALE GENOMIC DNA]</scope>
    <source>
        <strain evidence="1 2">ITTG R7</strain>
    </source>
</reference>
<dbReference type="InterPro" id="IPR032809">
    <property type="entry name" value="Put_HupE_UreJ"/>
</dbReference>
<dbReference type="EMBL" id="CP041238">
    <property type="protein sequence ID" value="QLL62189.1"/>
    <property type="molecule type" value="Genomic_DNA"/>
</dbReference>
<evidence type="ECO:0000313" key="1">
    <source>
        <dbReference type="EMBL" id="QLL62189.1"/>
    </source>
</evidence>
<name>A0A859QRV3_9HYPH</name>
<sequence length="341" mass="37156">MSLRILLPATLWHLLGCLALAVFASTLNAAAHEIRPAYLQIDETAPGRYTVTWRTPIFSGMRLPVVLRFPEGVRNVTAPAVRDLPDSLVETRLIETVDGSLSDKRIEFVGLEATITNVLVRVHSLEGLVTTEMVHPSQPWVEIAARPERLDVARTFIAHGIEHILFGYDHLLFVLALILIARDWRALLLTVTAFTLAHSITLTLATLGFVNVPGPPVEAAIAFSILLLACEIIRIDRGQPSLTARRPWLVAFAFGLLHGLGFAGALADLALPKSDIPFTLLFFNVGVELGQLLFIAAVIAIVAALRLALQSILDGRAAYLASTYAVGAMASFWFIERVAAF</sequence>
<dbReference type="Proteomes" id="UP000510721">
    <property type="component" value="Chromosome"/>
</dbReference>
<evidence type="ECO:0000313" key="2">
    <source>
        <dbReference type="Proteomes" id="UP000510721"/>
    </source>
</evidence>
<dbReference type="AlphaFoldDB" id="A0A859QRV3"/>